<dbReference type="Pfam" id="PF00106">
    <property type="entry name" value="adh_short"/>
    <property type="match status" value="1"/>
</dbReference>
<dbReference type="PIRSF" id="PIRSF000126">
    <property type="entry name" value="11-beta-HSD1"/>
    <property type="match status" value="1"/>
</dbReference>
<dbReference type="RefSeq" id="WP_044648299.1">
    <property type="nucleotide sequence ID" value="NZ_JTHP01000059.1"/>
</dbReference>
<evidence type="ECO:0000313" key="4">
    <source>
        <dbReference type="EMBL" id="KJD43356.1"/>
    </source>
</evidence>
<dbReference type="OrthoDB" id="9808814at2"/>
<evidence type="ECO:0000313" key="5">
    <source>
        <dbReference type="Proteomes" id="UP000032534"/>
    </source>
</evidence>
<dbReference type="InterPro" id="IPR036291">
    <property type="entry name" value="NAD(P)-bd_dom_sf"/>
</dbReference>
<protein>
    <submittedName>
        <fullName evidence="4">Oxidoreductase</fullName>
    </submittedName>
</protein>
<organism evidence="4 5">
    <name type="scientific">Paenibacillus terrae</name>
    <dbReference type="NCBI Taxonomy" id="159743"/>
    <lineage>
        <taxon>Bacteria</taxon>
        <taxon>Bacillati</taxon>
        <taxon>Bacillota</taxon>
        <taxon>Bacilli</taxon>
        <taxon>Bacillales</taxon>
        <taxon>Paenibacillaceae</taxon>
        <taxon>Paenibacillus</taxon>
    </lineage>
</organism>
<dbReference type="Proteomes" id="UP000032534">
    <property type="component" value="Unassembled WGS sequence"/>
</dbReference>
<accession>A0A0D7WVZ3</accession>
<dbReference type="GO" id="GO:0016491">
    <property type="term" value="F:oxidoreductase activity"/>
    <property type="evidence" value="ECO:0007669"/>
    <property type="project" value="UniProtKB-KW"/>
</dbReference>
<dbReference type="PRINTS" id="PR00080">
    <property type="entry name" value="SDRFAMILY"/>
</dbReference>
<dbReference type="EMBL" id="JTHP01000059">
    <property type="protein sequence ID" value="KJD43356.1"/>
    <property type="molecule type" value="Genomic_DNA"/>
</dbReference>
<dbReference type="PATRIC" id="fig|159743.3.peg.5094"/>
<dbReference type="PRINTS" id="PR00081">
    <property type="entry name" value="GDHRDH"/>
</dbReference>
<evidence type="ECO:0000256" key="2">
    <source>
        <dbReference type="ARBA" id="ARBA00023002"/>
    </source>
</evidence>
<comment type="caution">
    <text evidence="4">The sequence shown here is derived from an EMBL/GenBank/DDBJ whole genome shotgun (WGS) entry which is preliminary data.</text>
</comment>
<dbReference type="PANTHER" id="PTHR43086">
    <property type="entry name" value="VERY-LONG-CHAIN 3-OXOOACYL-COA REDUCTASE"/>
    <property type="match status" value="1"/>
</dbReference>
<reference evidence="4 5" key="1">
    <citation type="submission" date="2014-11" db="EMBL/GenBank/DDBJ databases">
        <title>Draft Genome Sequences of Paenibacillus polymyxa NRRL B-30509 and Paenibacillus terrae NRRL B-30644, Strains from a Poultry Environment that Produce Tridecaptin A and Paenicidins.</title>
        <authorList>
            <person name="van Belkum M.J."/>
            <person name="Lohans C.T."/>
            <person name="Vederas J.C."/>
        </authorList>
    </citation>
    <scope>NUCLEOTIDE SEQUENCE [LARGE SCALE GENOMIC DNA]</scope>
    <source>
        <strain evidence="4 5">NRRL B-30644</strain>
    </source>
</reference>
<proteinExistence type="inferred from homology"/>
<name>A0A0D7WVZ3_9BACL</name>
<dbReference type="InterPro" id="IPR002347">
    <property type="entry name" value="SDR_fam"/>
</dbReference>
<comment type="similarity">
    <text evidence="1 3">Belongs to the short-chain dehydrogenases/reductases (SDR) family.</text>
</comment>
<keyword evidence="2" id="KW-0560">Oxidoreductase</keyword>
<dbReference type="Gene3D" id="3.40.50.720">
    <property type="entry name" value="NAD(P)-binding Rossmann-like Domain"/>
    <property type="match status" value="1"/>
</dbReference>
<evidence type="ECO:0000256" key="1">
    <source>
        <dbReference type="ARBA" id="ARBA00006484"/>
    </source>
</evidence>
<gene>
    <name evidence="4" type="ORF">QD47_22900</name>
</gene>
<dbReference type="SUPFAM" id="SSF51735">
    <property type="entry name" value="NAD(P)-binding Rossmann-fold domains"/>
    <property type="match status" value="1"/>
</dbReference>
<keyword evidence="5" id="KW-1185">Reference proteome</keyword>
<sequence>MFMYANKTALITGASSGIGEAFAYSLAAQKCNLILVARNETKLEALAKELSAKYNVKTTVIALDLSAIGAPQTLHQEVQKHHLKVDLLINNAGFATYGYFEQVSGERQHEEVMLNVTALVDITHAFMPDLLRNRDGGLINVASTAAFQPDPYMAVYGATKAFVLSFTESLWAENRKRGLKVLALCPGSTETPFFDIVGASEASIGIRETPQTVVKNALRAFEKGRSHIISGRQNYWVAQVSRFFSRQSTLGIVERALRPQNKI</sequence>
<dbReference type="AlphaFoldDB" id="A0A0D7WVZ3"/>
<evidence type="ECO:0000256" key="3">
    <source>
        <dbReference type="RuleBase" id="RU000363"/>
    </source>
</evidence>
<dbReference type="PANTHER" id="PTHR43086:SF3">
    <property type="entry name" value="NADP-DEPENDENT 3-HYDROXY ACID DEHYDROGENASE YDFG"/>
    <property type="match status" value="1"/>
</dbReference>